<evidence type="ECO:0000256" key="1">
    <source>
        <dbReference type="ARBA" id="ARBA00023015"/>
    </source>
</evidence>
<dbReference type="InterPro" id="IPR037171">
    <property type="entry name" value="NagB/RpiA_transferase-like"/>
</dbReference>
<dbReference type="Pfam" id="PF00455">
    <property type="entry name" value="DeoRC"/>
    <property type="match status" value="1"/>
</dbReference>
<name>A0A4P9C5Z2_EUBML</name>
<keyword evidence="6" id="KW-1185">Reference proteome</keyword>
<evidence type="ECO:0000256" key="2">
    <source>
        <dbReference type="ARBA" id="ARBA00023163"/>
    </source>
</evidence>
<dbReference type="SMART" id="SM00420">
    <property type="entry name" value="HTH_DEOR"/>
    <property type="match status" value="1"/>
</dbReference>
<proteinExistence type="predicted"/>
<dbReference type="AlphaFoldDB" id="A0A4P9C5Z2"/>
<dbReference type="Proteomes" id="UP000218387">
    <property type="component" value="Chromosome"/>
</dbReference>
<organism evidence="5 6">
    <name type="scientific">Eubacterium maltosivorans</name>
    <dbReference type="NCBI Taxonomy" id="2041044"/>
    <lineage>
        <taxon>Bacteria</taxon>
        <taxon>Bacillati</taxon>
        <taxon>Bacillota</taxon>
        <taxon>Clostridia</taxon>
        <taxon>Eubacteriales</taxon>
        <taxon>Eubacteriaceae</taxon>
        <taxon>Eubacterium</taxon>
    </lineage>
</organism>
<protein>
    <submittedName>
        <fullName evidence="5">DeoR/GlpR transcriptional regulator</fullName>
    </submittedName>
</protein>
<dbReference type="SMART" id="SM01134">
    <property type="entry name" value="DeoRC"/>
    <property type="match status" value="1"/>
</dbReference>
<keyword evidence="1" id="KW-0805">Transcription regulation</keyword>
<dbReference type="SUPFAM" id="SSF46785">
    <property type="entry name" value="Winged helix' DNA-binding domain"/>
    <property type="match status" value="1"/>
</dbReference>
<dbReference type="InterPro" id="IPR001034">
    <property type="entry name" value="DeoR_HTH"/>
</dbReference>
<sequence>MLHVERRKEILNKILKEGSVKADALAKKYEVGVPTIRRDLKYLAEEYGIELTYGGAYAKESLASQTTVEMNIAQKKLQNLDEKRIIAQKAAKLIKDGDTIALNSGSTVELVLDYLEDMKSLNVITLSLNVALKASTVKGVNVFMPGGRLRSISGAFYGKDADDFLRKFNIDKAFMGVLAVSIPKGVTHSSLEEIEVNQTLAEISQKCYLMADYTKFDKISLAKMFDLNIFEAFIVDGKEPEIYREYARNNGIEIL</sequence>
<dbReference type="GO" id="GO:0003700">
    <property type="term" value="F:DNA-binding transcription factor activity"/>
    <property type="evidence" value="ECO:0007669"/>
    <property type="project" value="InterPro"/>
</dbReference>
<dbReference type="InterPro" id="IPR036390">
    <property type="entry name" value="WH_DNA-bd_sf"/>
</dbReference>
<evidence type="ECO:0000256" key="3">
    <source>
        <dbReference type="SAM" id="Coils"/>
    </source>
</evidence>
<keyword evidence="2" id="KW-0804">Transcription</keyword>
<dbReference type="KEGG" id="emt:CPZ25_001235"/>
<dbReference type="PROSITE" id="PS51000">
    <property type="entry name" value="HTH_DEOR_2"/>
    <property type="match status" value="1"/>
</dbReference>
<dbReference type="Gene3D" id="3.40.50.1360">
    <property type="match status" value="1"/>
</dbReference>
<dbReference type="InterPro" id="IPR014036">
    <property type="entry name" value="DeoR-like_C"/>
</dbReference>
<dbReference type="Gene3D" id="1.10.10.10">
    <property type="entry name" value="Winged helix-like DNA-binding domain superfamily/Winged helix DNA-binding domain"/>
    <property type="match status" value="1"/>
</dbReference>
<feature type="domain" description="HTH deoR-type" evidence="4">
    <location>
        <begin position="3"/>
        <end position="58"/>
    </location>
</feature>
<accession>A0A4P9C5Z2</accession>
<feature type="coiled-coil region" evidence="3">
    <location>
        <begin position="63"/>
        <end position="90"/>
    </location>
</feature>
<dbReference type="PANTHER" id="PTHR30363">
    <property type="entry name" value="HTH-TYPE TRANSCRIPTIONAL REGULATOR SRLR-RELATED"/>
    <property type="match status" value="1"/>
</dbReference>
<evidence type="ECO:0000313" key="6">
    <source>
        <dbReference type="Proteomes" id="UP000218387"/>
    </source>
</evidence>
<dbReference type="Pfam" id="PF08220">
    <property type="entry name" value="HTH_DeoR"/>
    <property type="match status" value="1"/>
</dbReference>
<dbReference type="InterPro" id="IPR036388">
    <property type="entry name" value="WH-like_DNA-bd_sf"/>
</dbReference>
<dbReference type="RefSeq" id="WP_074616119.1">
    <property type="nucleotide sequence ID" value="NZ_CP029487.1"/>
</dbReference>
<reference evidence="5 6" key="1">
    <citation type="submission" date="2018-05" db="EMBL/GenBank/DDBJ databases">
        <title>Genome comparison of Eubacterium sp.</title>
        <authorList>
            <person name="Feng Y."/>
            <person name="Sanchez-Andrea I."/>
            <person name="Stams A.J.M."/>
            <person name="De Vos W.M."/>
        </authorList>
    </citation>
    <scope>NUCLEOTIDE SEQUENCE [LARGE SCALE GENOMIC DNA]</scope>
    <source>
        <strain evidence="5 6">YI</strain>
    </source>
</reference>
<dbReference type="PANTHER" id="PTHR30363:SF44">
    <property type="entry name" value="AGA OPERON TRANSCRIPTIONAL REPRESSOR-RELATED"/>
    <property type="match status" value="1"/>
</dbReference>
<keyword evidence="3" id="KW-0175">Coiled coil</keyword>
<dbReference type="SUPFAM" id="SSF100950">
    <property type="entry name" value="NagB/RpiA/CoA transferase-like"/>
    <property type="match status" value="1"/>
</dbReference>
<evidence type="ECO:0000259" key="4">
    <source>
        <dbReference type="PROSITE" id="PS51000"/>
    </source>
</evidence>
<gene>
    <name evidence="5" type="ORF">CPZ25_001235</name>
</gene>
<dbReference type="EMBL" id="CP029487">
    <property type="protein sequence ID" value="QCT69985.1"/>
    <property type="molecule type" value="Genomic_DNA"/>
</dbReference>
<evidence type="ECO:0000313" key="5">
    <source>
        <dbReference type="EMBL" id="QCT69985.1"/>
    </source>
</evidence>
<dbReference type="InterPro" id="IPR050313">
    <property type="entry name" value="Carb_Metab_HTH_regulators"/>
</dbReference>